<dbReference type="VEuPathDB" id="VectorBase:AMEC014890"/>
<name>A0A182U6N9_9DIPT</name>
<dbReference type="Proteomes" id="UP000075902">
    <property type="component" value="Unassembled WGS sequence"/>
</dbReference>
<reference evidence="2" key="2">
    <citation type="submission" date="2020-05" db="UniProtKB">
        <authorList>
            <consortium name="EnsemblMetazoa"/>
        </authorList>
    </citation>
    <scope>IDENTIFICATION</scope>
    <source>
        <strain evidence="2">CM1001059</strain>
    </source>
</reference>
<reference evidence="3" key="1">
    <citation type="submission" date="2014-01" db="EMBL/GenBank/DDBJ databases">
        <title>The Genome Sequence of Anopheles melas CM1001059_A (V2).</title>
        <authorList>
            <consortium name="The Broad Institute Genomics Platform"/>
            <person name="Neafsey D.E."/>
            <person name="Besansky N."/>
            <person name="Howell P."/>
            <person name="Walton C."/>
            <person name="Young S.K."/>
            <person name="Zeng Q."/>
            <person name="Gargeya S."/>
            <person name="Fitzgerald M."/>
            <person name="Haas B."/>
            <person name="Abouelleil A."/>
            <person name="Allen A.W."/>
            <person name="Alvarado L."/>
            <person name="Arachchi H.M."/>
            <person name="Berlin A.M."/>
            <person name="Chapman S.B."/>
            <person name="Gainer-Dewar J."/>
            <person name="Goldberg J."/>
            <person name="Griggs A."/>
            <person name="Gujja S."/>
            <person name="Hansen M."/>
            <person name="Howarth C."/>
            <person name="Imamovic A."/>
            <person name="Ireland A."/>
            <person name="Larimer J."/>
            <person name="McCowan C."/>
            <person name="Murphy C."/>
            <person name="Pearson M."/>
            <person name="Poon T.W."/>
            <person name="Priest M."/>
            <person name="Roberts A."/>
            <person name="Saif S."/>
            <person name="Shea T."/>
            <person name="Sisk P."/>
            <person name="Sykes S."/>
            <person name="Wortman J."/>
            <person name="Nusbaum C."/>
            <person name="Birren B."/>
        </authorList>
    </citation>
    <scope>NUCLEOTIDE SEQUENCE [LARGE SCALE GENOMIC DNA]</scope>
    <source>
        <strain evidence="3">CM1001059</strain>
    </source>
</reference>
<feature type="compositionally biased region" description="Low complexity" evidence="1">
    <location>
        <begin position="467"/>
        <end position="483"/>
    </location>
</feature>
<dbReference type="EnsemblMetazoa" id="AMEC014890-RA">
    <property type="protein sequence ID" value="AMEC014890-PA"/>
    <property type="gene ID" value="AMEC014890"/>
</dbReference>
<evidence type="ECO:0000313" key="2">
    <source>
        <dbReference type="EnsemblMetazoa" id="AMEC014890-PA"/>
    </source>
</evidence>
<feature type="compositionally biased region" description="Basic and acidic residues" evidence="1">
    <location>
        <begin position="554"/>
        <end position="564"/>
    </location>
</feature>
<feature type="region of interest" description="Disordered" evidence="1">
    <location>
        <begin position="217"/>
        <end position="255"/>
    </location>
</feature>
<protein>
    <submittedName>
        <fullName evidence="2">Uncharacterized protein</fullName>
    </submittedName>
</protein>
<feature type="compositionally biased region" description="Polar residues" evidence="1">
    <location>
        <begin position="412"/>
        <end position="422"/>
    </location>
</feature>
<sequence length="732" mass="80628">MDEAAQQEVKKILADFLSNNSSSSSHDASFNDLEQLAELHKQIELKKVHRDDLRRLNFGLFSLKQGLASFGSGAFEERLAIDHHTIVRQVVEKYREASYGLQRYCGEQTLLGHSRQALLDQGELQKLQSVLRLQDQLRLKLASTPIVKQWDREKATLCAEQKELAKLEQVSNEITHKRKDMLDRKQGEMANVLIAIGEGFERVEELRIKLAGITKQHGDDLHDDHSSETDLRSEDGRKDAGGTAGVEADREANSSPMFESIDWNLDSASMDLKLDLNFKNPNDFPDILAHLSTIHSGKYQLQDVAHSVVDKGNGKKARHEAKPPKGAMRKSGKAAPGEVKSSLPEQTDKEAAATVAKKSKMADCREKVTTPQVEERNGNDTENVKPAENRKNPQPRDDFVVLKAPMPKRAVGTNSANVQNAAARSLRKMPPPGTPKKSPQKRVTMAGTGRKECKKALAPALVQKQQSSSNRSSSNPSARASGGNSKGGGSNSNQPSSKKEPEYGAQEQPRVQQEKPQQATSQQKQQPQQQQSNRNNNRAMKMISPTVSNTAKSSTREPAVKESDPEPMELDAEEDSNIGEMMDTSASNNSLDFAMQSSSGEFDLNFSGDLPDINLGDDAAADEADDLDFLCASPAKQTRSKSQKRKKSVDSSNDVADSFDFAFDGSNSSECLDAKPRYGSVGQCLLSVSLCFAFNHHWYSLFRARPISMRLISDVPAPISYSLQSRMIRPVG</sequence>
<feature type="compositionally biased region" description="Acidic residues" evidence="1">
    <location>
        <begin position="565"/>
        <end position="577"/>
    </location>
</feature>
<feature type="compositionally biased region" description="Basic and acidic residues" evidence="1">
    <location>
        <begin position="360"/>
        <end position="400"/>
    </location>
</feature>
<evidence type="ECO:0000313" key="3">
    <source>
        <dbReference type="Proteomes" id="UP000075902"/>
    </source>
</evidence>
<feature type="compositionally biased region" description="Basic and acidic residues" evidence="1">
    <location>
        <begin position="217"/>
        <end position="240"/>
    </location>
</feature>
<keyword evidence="3" id="KW-1185">Reference proteome</keyword>
<proteinExistence type="predicted"/>
<organism evidence="2 3">
    <name type="scientific">Anopheles melas</name>
    <dbReference type="NCBI Taxonomy" id="34690"/>
    <lineage>
        <taxon>Eukaryota</taxon>
        <taxon>Metazoa</taxon>
        <taxon>Ecdysozoa</taxon>
        <taxon>Arthropoda</taxon>
        <taxon>Hexapoda</taxon>
        <taxon>Insecta</taxon>
        <taxon>Pterygota</taxon>
        <taxon>Neoptera</taxon>
        <taxon>Endopterygota</taxon>
        <taxon>Diptera</taxon>
        <taxon>Nematocera</taxon>
        <taxon>Culicoidea</taxon>
        <taxon>Culicidae</taxon>
        <taxon>Anophelinae</taxon>
        <taxon>Anopheles</taxon>
    </lineage>
</organism>
<feature type="region of interest" description="Disordered" evidence="1">
    <location>
        <begin position="311"/>
        <end position="585"/>
    </location>
</feature>
<feature type="compositionally biased region" description="Low complexity" evidence="1">
    <location>
        <begin position="514"/>
        <end position="532"/>
    </location>
</feature>
<evidence type="ECO:0000256" key="1">
    <source>
        <dbReference type="SAM" id="MobiDB-lite"/>
    </source>
</evidence>
<dbReference type="AlphaFoldDB" id="A0A182U6N9"/>
<accession>A0A182U6N9</accession>